<gene>
    <name evidence="1" type="ORF">NEOLEDRAFT_365222</name>
</gene>
<accession>A0A165SGE1</accession>
<dbReference type="Proteomes" id="UP000076761">
    <property type="component" value="Unassembled WGS sequence"/>
</dbReference>
<dbReference type="AlphaFoldDB" id="A0A165SGE1"/>
<organism evidence="1 2">
    <name type="scientific">Neolentinus lepideus HHB14362 ss-1</name>
    <dbReference type="NCBI Taxonomy" id="1314782"/>
    <lineage>
        <taxon>Eukaryota</taxon>
        <taxon>Fungi</taxon>
        <taxon>Dikarya</taxon>
        <taxon>Basidiomycota</taxon>
        <taxon>Agaricomycotina</taxon>
        <taxon>Agaricomycetes</taxon>
        <taxon>Gloeophyllales</taxon>
        <taxon>Gloeophyllaceae</taxon>
        <taxon>Neolentinus</taxon>
    </lineage>
</organism>
<reference evidence="1 2" key="1">
    <citation type="journal article" date="2016" name="Mol. Biol. Evol.">
        <title>Comparative Genomics of Early-Diverging Mushroom-Forming Fungi Provides Insights into the Origins of Lignocellulose Decay Capabilities.</title>
        <authorList>
            <person name="Nagy L.G."/>
            <person name="Riley R."/>
            <person name="Tritt A."/>
            <person name="Adam C."/>
            <person name="Daum C."/>
            <person name="Floudas D."/>
            <person name="Sun H."/>
            <person name="Yadav J.S."/>
            <person name="Pangilinan J."/>
            <person name="Larsson K.H."/>
            <person name="Matsuura K."/>
            <person name="Barry K."/>
            <person name="Labutti K."/>
            <person name="Kuo R."/>
            <person name="Ohm R.A."/>
            <person name="Bhattacharya S.S."/>
            <person name="Shirouzu T."/>
            <person name="Yoshinaga Y."/>
            <person name="Martin F.M."/>
            <person name="Grigoriev I.V."/>
            <person name="Hibbett D.S."/>
        </authorList>
    </citation>
    <scope>NUCLEOTIDE SEQUENCE [LARGE SCALE GENOMIC DNA]</scope>
    <source>
        <strain evidence="1 2">HHB14362 ss-1</strain>
    </source>
</reference>
<dbReference type="InParanoid" id="A0A165SGE1"/>
<dbReference type="EMBL" id="KV425573">
    <property type="protein sequence ID" value="KZT25117.1"/>
    <property type="molecule type" value="Genomic_DNA"/>
</dbReference>
<proteinExistence type="predicted"/>
<name>A0A165SGE1_9AGAM</name>
<evidence type="ECO:0000313" key="2">
    <source>
        <dbReference type="Proteomes" id="UP000076761"/>
    </source>
</evidence>
<keyword evidence="2" id="KW-1185">Reference proteome</keyword>
<sequence length="79" mass="9066">MCYNIITYCQYSCSHRDNTGNHRIDCNSRVCSLSQMHQREEHDCQNTCRHSMLPDQHLVMEQNPNVCGGCASSMPNGHH</sequence>
<protein>
    <submittedName>
        <fullName evidence="1">Uncharacterized protein</fullName>
    </submittedName>
</protein>
<dbReference type="OrthoDB" id="3146759at2759"/>
<evidence type="ECO:0000313" key="1">
    <source>
        <dbReference type="EMBL" id="KZT25117.1"/>
    </source>
</evidence>